<dbReference type="Proteomes" id="UP000177871">
    <property type="component" value="Unassembled WGS sequence"/>
</dbReference>
<name>A0A1F6A2I4_9BACT</name>
<evidence type="ECO:0000313" key="2">
    <source>
        <dbReference type="Proteomes" id="UP000177871"/>
    </source>
</evidence>
<proteinExistence type="predicted"/>
<dbReference type="EMBL" id="MFJK01000013">
    <property type="protein sequence ID" value="OGG18885.1"/>
    <property type="molecule type" value="Genomic_DNA"/>
</dbReference>
<sequence length="77" mass="9021">MYTSTIAKYLTRGGKRKTGGFRRKNFHSVFPFGLARTKIVVEPEVSSLESANFHHFGRFSLWYYMGTEFPKNRARKK</sequence>
<organism evidence="1 2">
    <name type="scientific">Candidatus Gottesmanbacteria bacterium RIFCSPHIGHO2_01_FULL_47_48</name>
    <dbReference type="NCBI Taxonomy" id="1798381"/>
    <lineage>
        <taxon>Bacteria</taxon>
        <taxon>Candidatus Gottesmaniibacteriota</taxon>
    </lineage>
</organism>
<protein>
    <submittedName>
        <fullName evidence="1">Uncharacterized protein</fullName>
    </submittedName>
</protein>
<gene>
    <name evidence="1" type="ORF">A2721_03420</name>
</gene>
<accession>A0A1F6A2I4</accession>
<comment type="caution">
    <text evidence="1">The sequence shown here is derived from an EMBL/GenBank/DDBJ whole genome shotgun (WGS) entry which is preliminary data.</text>
</comment>
<dbReference type="AlphaFoldDB" id="A0A1F6A2I4"/>
<evidence type="ECO:0000313" key="1">
    <source>
        <dbReference type="EMBL" id="OGG18885.1"/>
    </source>
</evidence>
<reference evidence="1 2" key="1">
    <citation type="journal article" date="2016" name="Nat. Commun.">
        <title>Thousands of microbial genomes shed light on interconnected biogeochemical processes in an aquifer system.</title>
        <authorList>
            <person name="Anantharaman K."/>
            <person name="Brown C.T."/>
            <person name="Hug L.A."/>
            <person name="Sharon I."/>
            <person name="Castelle C.J."/>
            <person name="Probst A.J."/>
            <person name="Thomas B.C."/>
            <person name="Singh A."/>
            <person name="Wilkins M.J."/>
            <person name="Karaoz U."/>
            <person name="Brodie E.L."/>
            <person name="Williams K.H."/>
            <person name="Hubbard S.S."/>
            <person name="Banfield J.F."/>
        </authorList>
    </citation>
    <scope>NUCLEOTIDE SEQUENCE [LARGE SCALE GENOMIC DNA]</scope>
</reference>